<reference evidence="1 2" key="1">
    <citation type="journal article" date="2016" name="Front. Microbiol.">
        <title>Genomic Resource of Rice Seed Associated Bacteria.</title>
        <authorList>
            <person name="Midha S."/>
            <person name="Bansal K."/>
            <person name="Sharma S."/>
            <person name="Kumar N."/>
            <person name="Patil P.P."/>
            <person name="Chaudhry V."/>
            <person name="Patil P.B."/>
        </authorList>
    </citation>
    <scope>NUCLEOTIDE SEQUENCE [LARGE SCALE GENOMIC DNA]</scope>
    <source>
        <strain evidence="1 2">NS220</strain>
    </source>
</reference>
<dbReference type="RefSeq" id="WP_058624845.1">
    <property type="nucleotide sequence ID" value="NZ_LDRT01000122.1"/>
</dbReference>
<name>A0A147ETT2_MICTE</name>
<dbReference type="AlphaFoldDB" id="A0A147ETT2"/>
<comment type="caution">
    <text evidence="1">The sequence shown here is derived from an EMBL/GenBank/DDBJ whole genome shotgun (WGS) entry which is preliminary data.</text>
</comment>
<evidence type="ECO:0000313" key="2">
    <source>
        <dbReference type="Proteomes" id="UP000075025"/>
    </source>
</evidence>
<dbReference type="PATRIC" id="fig|2033.6.peg.540"/>
<protein>
    <submittedName>
        <fullName evidence="1">Uncharacterized protein</fullName>
    </submittedName>
</protein>
<sequence>MLVASLVVLLFAVAVVAVAVIALVRGLDVASLGRVHGRMPRRRRATWHPVAVSRPRRPVGTVSS</sequence>
<dbReference type="EMBL" id="LDRT01000122">
    <property type="protein sequence ID" value="KTR90509.1"/>
    <property type="molecule type" value="Genomic_DNA"/>
</dbReference>
<accession>A0A147ETT2</accession>
<dbReference type="Proteomes" id="UP000075025">
    <property type="component" value="Unassembled WGS sequence"/>
</dbReference>
<gene>
    <name evidence="1" type="ORF">NS220_15140</name>
</gene>
<proteinExistence type="predicted"/>
<evidence type="ECO:0000313" key="1">
    <source>
        <dbReference type="EMBL" id="KTR90509.1"/>
    </source>
</evidence>
<organism evidence="1 2">
    <name type="scientific">Microbacterium testaceum</name>
    <name type="common">Aureobacterium testaceum</name>
    <name type="synonym">Brevibacterium testaceum</name>
    <dbReference type="NCBI Taxonomy" id="2033"/>
    <lineage>
        <taxon>Bacteria</taxon>
        <taxon>Bacillati</taxon>
        <taxon>Actinomycetota</taxon>
        <taxon>Actinomycetes</taxon>
        <taxon>Micrococcales</taxon>
        <taxon>Microbacteriaceae</taxon>
        <taxon>Microbacterium</taxon>
    </lineage>
</organism>